<comment type="caution">
    <text evidence="2">The sequence shown here is derived from an EMBL/GenBank/DDBJ whole genome shotgun (WGS) entry which is preliminary data.</text>
</comment>
<dbReference type="Proteomes" id="UP000215694">
    <property type="component" value="Unassembled WGS sequence"/>
</dbReference>
<proteinExistence type="predicted"/>
<protein>
    <submittedName>
        <fullName evidence="2">Alpha/beta hydrolase</fullName>
    </submittedName>
</protein>
<dbReference type="PRINTS" id="PR00111">
    <property type="entry name" value="ABHYDROLASE"/>
</dbReference>
<accession>A0A255IMS3</accession>
<keyword evidence="2" id="KW-0378">Hydrolase</keyword>
<dbReference type="RefSeq" id="WP_094367066.1">
    <property type="nucleotide sequence ID" value="NZ_NOJY02000011.1"/>
</dbReference>
<dbReference type="OrthoDB" id="9776303at2"/>
<dbReference type="AlphaFoldDB" id="A0A255IMS3"/>
<evidence type="ECO:0000313" key="2">
    <source>
        <dbReference type="EMBL" id="RDY27752.1"/>
    </source>
</evidence>
<dbReference type="Pfam" id="PF00561">
    <property type="entry name" value="Abhydrolase_1"/>
    <property type="match status" value="2"/>
</dbReference>
<dbReference type="InterPro" id="IPR050471">
    <property type="entry name" value="AB_hydrolase"/>
</dbReference>
<evidence type="ECO:0000313" key="3">
    <source>
        <dbReference type="Proteomes" id="UP000215694"/>
    </source>
</evidence>
<dbReference type="SUPFAM" id="SSF53474">
    <property type="entry name" value="alpha/beta-Hydrolases"/>
    <property type="match status" value="1"/>
</dbReference>
<keyword evidence="3" id="KW-1185">Reference proteome</keyword>
<gene>
    <name evidence="2" type="ORF">CHL78_008510</name>
</gene>
<dbReference type="InterPro" id="IPR029058">
    <property type="entry name" value="AB_hydrolase_fold"/>
</dbReference>
<feature type="domain" description="AB hydrolase-1" evidence="1">
    <location>
        <begin position="203"/>
        <end position="255"/>
    </location>
</feature>
<dbReference type="EMBL" id="NOJY02000011">
    <property type="protein sequence ID" value="RDY27752.1"/>
    <property type="molecule type" value="Genomic_DNA"/>
</dbReference>
<dbReference type="Gene3D" id="3.40.50.1820">
    <property type="entry name" value="alpha/beta hydrolase"/>
    <property type="match status" value="1"/>
</dbReference>
<reference evidence="2 3" key="1">
    <citation type="journal article" date="2017" name="Genome Announc.">
        <title>Draft Genome Sequence of Romboutsia weinsteinii sp. nov. Strain CCRI-19649(T) Isolated from Surface Water.</title>
        <authorList>
            <person name="Maheux A.F."/>
            <person name="Boudreau D.K."/>
            <person name="Berube E."/>
            <person name="Boissinot M."/>
            <person name="Cantin P."/>
            <person name="Raymond F."/>
            <person name="Corbeil J."/>
            <person name="Omar R.F."/>
            <person name="Bergeron M.G."/>
        </authorList>
    </citation>
    <scope>NUCLEOTIDE SEQUENCE [LARGE SCALE GENOMIC DNA]</scope>
    <source>
        <strain evidence="2 3">CCRI-19649</strain>
    </source>
</reference>
<dbReference type="GO" id="GO:0016787">
    <property type="term" value="F:hydrolase activity"/>
    <property type="evidence" value="ECO:0007669"/>
    <property type="project" value="UniProtKB-KW"/>
</dbReference>
<organism evidence="2 3">
    <name type="scientific">Romboutsia weinsteinii</name>
    <dbReference type="NCBI Taxonomy" id="2020949"/>
    <lineage>
        <taxon>Bacteria</taxon>
        <taxon>Bacillati</taxon>
        <taxon>Bacillota</taxon>
        <taxon>Clostridia</taxon>
        <taxon>Peptostreptococcales</taxon>
        <taxon>Peptostreptococcaceae</taxon>
        <taxon>Romboutsia</taxon>
    </lineage>
</organism>
<sequence length="268" mass="29866">MFYNAVNGNVKIGNTDMDYICFGKGQKNLIMIPGLGDGLKTVKGTAIPFAVMYREFAKDYKVYVFSRKNKMENGYSTKDMATDLAEVMKKIGIHKSSIMGISQGGMIAQHLAINYPELVDKLVLAVTVSIANETVNNVVGNWIDRAIAEDYKGIMIDTAEKSYSEKAIKKYRLLYPIITRVGKPKNFNRFIIQANACINHNVYDELDKINSKTLVIGGDNDKVVGKNSSEEIAERIPNSKLVILNGLGHMAYEEAKDFNTQVLNFLNS</sequence>
<feature type="domain" description="AB hydrolase-1" evidence="1">
    <location>
        <begin position="29"/>
        <end position="147"/>
    </location>
</feature>
<evidence type="ECO:0000259" key="1">
    <source>
        <dbReference type="Pfam" id="PF00561"/>
    </source>
</evidence>
<dbReference type="PANTHER" id="PTHR43433:SF5">
    <property type="entry name" value="AB HYDROLASE-1 DOMAIN-CONTAINING PROTEIN"/>
    <property type="match status" value="1"/>
</dbReference>
<name>A0A255IMS3_9FIRM</name>
<dbReference type="InterPro" id="IPR000073">
    <property type="entry name" value="AB_hydrolase_1"/>
</dbReference>
<dbReference type="PANTHER" id="PTHR43433">
    <property type="entry name" value="HYDROLASE, ALPHA/BETA FOLD FAMILY PROTEIN"/>
    <property type="match status" value="1"/>
</dbReference>